<comment type="caution">
    <text evidence="9">The sequence shown here is derived from an EMBL/GenBank/DDBJ whole genome shotgun (WGS) entry which is preliminary data.</text>
</comment>
<gene>
    <name evidence="9" type="ORF">BN536_01921</name>
</gene>
<proteinExistence type="inferred from homology"/>
<keyword evidence="5" id="KW-0456">Lyase</keyword>
<dbReference type="EMBL" id="CBAT010000110">
    <property type="protein sequence ID" value="CCZ87088.1"/>
    <property type="molecule type" value="Genomic_DNA"/>
</dbReference>
<comment type="cofactor">
    <cofactor evidence="1">
        <name>Ca(2+)</name>
        <dbReference type="ChEBI" id="CHEBI:29108"/>
    </cofactor>
</comment>
<name>R5V946_9BACT</name>
<evidence type="ECO:0000313" key="10">
    <source>
        <dbReference type="Proteomes" id="UP000018372"/>
    </source>
</evidence>
<dbReference type="GO" id="GO:0005576">
    <property type="term" value="C:extracellular region"/>
    <property type="evidence" value="ECO:0007669"/>
    <property type="project" value="InterPro"/>
</dbReference>
<evidence type="ECO:0000259" key="7">
    <source>
        <dbReference type="Pfam" id="PF02884"/>
    </source>
</evidence>
<dbReference type="Gene3D" id="1.50.10.100">
    <property type="entry name" value="Chondroitin AC/alginate lyase"/>
    <property type="match status" value="1"/>
</dbReference>
<dbReference type="SUPFAM" id="SSF49863">
    <property type="entry name" value="Hyaluronate lyase-like, C-terminal domain"/>
    <property type="match status" value="1"/>
</dbReference>
<evidence type="ECO:0000256" key="3">
    <source>
        <dbReference type="ARBA" id="ARBA00011245"/>
    </source>
</evidence>
<dbReference type="Proteomes" id="UP000018372">
    <property type="component" value="Unassembled WGS sequence"/>
</dbReference>
<evidence type="ECO:0008006" key="11">
    <source>
        <dbReference type="Google" id="ProtNLM"/>
    </source>
</evidence>
<evidence type="ECO:0000313" key="9">
    <source>
        <dbReference type="EMBL" id="CCZ87088.1"/>
    </source>
</evidence>
<dbReference type="Gene3D" id="2.60.220.10">
    <property type="entry name" value="Polysaccharide lyase family 8-like, C-terminal"/>
    <property type="match status" value="1"/>
</dbReference>
<dbReference type="InterPro" id="IPR004103">
    <property type="entry name" value="Lyase_8_C"/>
</dbReference>
<dbReference type="InterPro" id="IPR011013">
    <property type="entry name" value="Gal_mutarotase_sf_dom"/>
</dbReference>
<dbReference type="SUPFAM" id="SSF74650">
    <property type="entry name" value="Galactose mutarotase-like"/>
    <property type="match status" value="1"/>
</dbReference>
<dbReference type="GO" id="GO:0016837">
    <property type="term" value="F:carbon-oxygen lyase activity, acting on polysaccharides"/>
    <property type="evidence" value="ECO:0007669"/>
    <property type="project" value="UniProtKB-ARBA"/>
</dbReference>
<accession>R5V946</accession>
<comment type="subunit">
    <text evidence="3">Monomer.</text>
</comment>
<feature type="domain" description="Polysaccharide lyase family 8 C-terminal" evidence="7">
    <location>
        <begin position="926"/>
        <end position="989"/>
    </location>
</feature>
<dbReference type="GO" id="GO:0030246">
    <property type="term" value="F:carbohydrate binding"/>
    <property type="evidence" value="ECO:0007669"/>
    <property type="project" value="InterPro"/>
</dbReference>
<dbReference type="PANTHER" id="PTHR38481:SF1">
    <property type="entry name" value="HYALURONATE LYASE"/>
    <property type="match status" value="1"/>
</dbReference>
<evidence type="ECO:0000259" key="6">
    <source>
        <dbReference type="Pfam" id="PF02278"/>
    </source>
</evidence>
<feature type="domain" description="Polysaccharide lyase family 8 central" evidence="6">
    <location>
        <begin position="633"/>
        <end position="913"/>
    </location>
</feature>
<dbReference type="PANTHER" id="PTHR38481">
    <property type="entry name" value="HYALURONATE LYASE"/>
    <property type="match status" value="1"/>
</dbReference>
<dbReference type="GO" id="GO:0005975">
    <property type="term" value="P:carbohydrate metabolic process"/>
    <property type="evidence" value="ECO:0007669"/>
    <property type="project" value="InterPro"/>
</dbReference>
<dbReference type="Gene3D" id="2.70.98.10">
    <property type="match status" value="1"/>
</dbReference>
<feature type="domain" description="DUF6250" evidence="8">
    <location>
        <begin position="50"/>
        <end position="221"/>
    </location>
</feature>
<dbReference type="SUPFAM" id="SSF48230">
    <property type="entry name" value="Chondroitin AC/alginate lyase"/>
    <property type="match status" value="1"/>
</dbReference>
<protein>
    <recommendedName>
        <fullName evidence="11">Polysaccharide lyase family 8 super-sandwich domain protein</fullName>
    </recommendedName>
</protein>
<evidence type="ECO:0000256" key="1">
    <source>
        <dbReference type="ARBA" id="ARBA00001913"/>
    </source>
</evidence>
<evidence type="ECO:0000256" key="4">
    <source>
        <dbReference type="ARBA" id="ARBA00022837"/>
    </source>
</evidence>
<dbReference type="InterPro" id="IPR014718">
    <property type="entry name" value="GH-type_carb-bd"/>
</dbReference>
<dbReference type="Pfam" id="PF02884">
    <property type="entry name" value="Lyase_8_C"/>
    <property type="match status" value="1"/>
</dbReference>
<dbReference type="InterPro" id="IPR046217">
    <property type="entry name" value="DUF6250"/>
</dbReference>
<comment type="similarity">
    <text evidence="2">Belongs to the polysaccharide lyase 8 family.</text>
</comment>
<evidence type="ECO:0000259" key="8">
    <source>
        <dbReference type="Pfam" id="PF19763"/>
    </source>
</evidence>
<dbReference type="Pfam" id="PF19763">
    <property type="entry name" value="DUF6250"/>
    <property type="match status" value="1"/>
</dbReference>
<dbReference type="Pfam" id="PF02278">
    <property type="entry name" value="Lyase_8"/>
    <property type="match status" value="1"/>
</dbReference>
<dbReference type="AlphaFoldDB" id="R5V946"/>
<keyword evidence="4" id="KW-0106">Calcium</keyword>
<evidence type="ECO:0000256" key="5">
    <source>
        <dbReference type="ARBA" id="ARBA00023239"/>
    </source>
</evidence>
<dbReference type="InterPro" id="IPR008929">
    <property type="entry name" value="Chondroitin_lyas"/>
</dbReference>
<dbReference type="InterPro" id="IPR038970">
    <property type="entry name" value="Lyase_8"/>
</dbReference>
<dbReference type="InterPro" id="IPR003159">
    <property type="entry name" value="Lyase_8_central_dom"/>
</dbReference>
<organism evidence="9 10">
    <name type="scientific">Phocaeicola plebeius CAG:211</name>
    <dbReference type="NCBI Taxonomy" id="1263052"/>
    <lineage>
        <taxon>Bacteria</taxon>
        <taxon>Pseudomonadati</taxon>
        <taxon>Bacteroidota</taxon>
        <taxon>Bacteroidia</taxon>
        <taxon>Bacteroidales</taxon>
        <taxon>Bacteroidaceae</taxon>
        <taxon>Phocaeicola</taxon>
    </lineage>
</organism>
<dbReference type="Gene3D" id="2.60.120.200">
    <property type="match status" value="1"/>
</dbReference>
<sequence length="1025" mass="116789">MGKLKLLFFLWGMFYSLLGITASEISLKNWIGEDSSGKFKMIKVDDCLDIVSPDGLTLWYDECLTGNYEISYRIKVVMEGGKYDRLSDMNCFWGAKDLKYPDNIYARKDWRAGIFKNYNTLNLFYVGYGGNENKTTRFREYHSEFYGIDENKIKPLVKEYTDEAHLLKPNRWYEVVITVTDGKTTFAVDGEELFCHPISRGQGDGYFAIRLWKNHVQVSDFVVRKAESQFAYSNYRRYYQEACCHAGGEKKDAVKKLREYFSQHPYRAVKSIDASQAIQMASLLGEDGRFSDLNFTEEQFERENAYQQGYENTTDDRVGIFIAGALNRIYQLADACRKGRLEKASELTDKLWKAVVHYGNLEISRPNDKPRFHASCFAIPTAAVNIYFACTEDMDRAERGEGNKYLKNACDMLKVLGLQAYTQPLRRDETDKNVVSVERFRNHVWWVGGNALAYRSLLPVAVMYSSVPMLDVLAEVCQRGISMTSQITYDDSFWTEGFTADGAGWGHGMQCLIWGYPIDGTSSALNMLGMLNGTPWAKQLSRENADALMNFFRGGSWYYRDGYRLPCLDRNSYEYRNKEEAIPYYKMLRNVVKNWLSSFSSEEQKELQQLLAEAETNRIRMKGTEKGVYQGIRWFFNNDDLMKHTPDYHLMINMASVRCDGLESAAFADNYNFYPTDGMTLFQRHGNEYFQIMGGWDVTASPGVTAREGMERLIPVTNWRGYCSRHNFAAGAADGADYAAGGYIFEKMHGADKENVNDKGDRKVKNELLYGFKAYKGYFVLGDYLVALGAGVTNNCPDMEGHIRTTLDQTARVAPVYLWKKGKKTDVAEGSMLLDARKMKDTWVIQEGQFAYQGLPEYQANLYVASESRPAHWAKMNARNKKKSGLPEKVSVLRLWTDHGQSPKNDTYGYTVYLGKDEPARKLPFEVLRNDTLIQAVRSTDKKVVEAVFYPEAPVLKAKGLTLEVSAPCALVLRETDTECYVSVTDARMDATLKEITLVWNGQKIVVPMPQGISCGKSVTVCVKK</sequence>
<evidence type="ECO:0000256" key="2">
    <source>
        <dbReference type="ARBA" id="ARBA00006699"/>
    </source>
</evidence>
<reference evidence="9" key="1">
    <citation type="submission" date="2012-11" db="EMBL/GenBank/DDBJ databases">
        <title>Dependencies among metagenomic species, viruses, plasmids and units of genetic variation.</title>
        <authorList>
            <person name="Nielsen H.B."/>
            <person name="Almeida M."/>
            <person name="Juncker A.S."/>
            <person name="Rasmussen S."/>
            <person name="Li J."/>
            <person name="Sunagawa S."/>
            <person name="Plichta D."/>
            <person name="Gautier L."/>
            <person name="Le Chatelier E."/>
            <person name="Peletier E."/>
            <person name="Bonde I."/>
            <person name="Nielsen T."/>
            <person name="Manichanh C."/>
            <person name="Arumugam M."/>
            <person name="Batto J."/>
            <person name="Santos M.B.Q.D."/>
            <person name="Blom N."/>
            <person name="Borruel N."/>
            <person name="Burgdorf K.S."/>
            <person name="Boumezbeur F."/>
            <person name="Casellas F."/>
            <person name="Dore J."/>
            <person name="Guarner F."/>
            <person name="Hansen T."/>
            <person name="Hildebrand F."/>
            <person name="Kaas R.S."/>
            <person name="Kennedy S."/>
            <person name="Kristiansen K."/>
            <person name="Kultima J.R."/>
            <person name="Leonard P."/>
            <person name="Levenez F."/>
            <person name="Lund O."/>
            <person name="Moumen B."/>
            <person name="Le Paslier D."/>
            <person name="Pons N."/>
            <person name="Pedersen O."/>
            <person name="Prifti E."/>
            <person name="Qin J."/>
            <person name="Raes J."/>
            <person name="Tap J."/>
            <person name="Tims S."/>
            <person name="Ussery D.W."/>
            <person name="Yamada T."/>
            <person name="MetaHit consortium"/>
            <person name="Renault P."/>
            <person name="Sicheritz-Ponten T."/>
            <person name="Bork P."/>
            <person name="Wang J."/>
            <person name="Brunak S."/>
            <person name="Ehrlich S.D."/>
        </authorList>
    </citation>
    <scope>NUCLEOTIDE SEQUENCE [LARGE SCALE GENOMIC DNA]</scope>
</reference>
<dbReference type="InterPro" id="IPR011071">
    <property type="entry name" value="Lyase_8-like_C"/>
</dbReference>